<keyword evidence="3" id="KW-0804">Transcription</keyword>
<reference evidence="7 8" key="1">
    <citation type="submission" date="2024-07" db="EMBL/GenBank/DDBJ databases">
        <title>Section-level genome sequencing and comparative genomics of Aspergillus sections Usti and Cavernicolus.</title>
        <authorList>
            <consortium name="Lawrence Berkeley National Laboratory"/>
            <person name="Nybo J.L."/>
            <person name="Vesth T.C."/>
            <person name="Theobald S."/>
            <person name="Frisvad J.C."/>
            <person name="Larsen T.O."/>
            <person name="Kjaerboelling I."/>
            <person name="Rothschild-Mancinelli K."/>
            <person name="Lyhne E.K."/>
            <person name="Kogle M.E."/>
            <person name="Barry K."/>
            <person name="Clum A."/>
            <person name="Na H."/>
            <person name="Ledsgaard L."/>
            <person name="Lin J."/>
            <person name="Lipzen A."/>
            <person name="Kuo A."/>
            <person name="Riley R."/>
            <person name="Mondo S."/>
            <person name="Labutti K."/>
            <person name="Haridas S."/>
            <person name="Pangalinan J."/>
            <person name="Salamov A.A."/>
            <person name="Simmons B.A."/>
            <person name="Magnuson J.K."/>
            <person name="Chen J."/>
            <person name="Drula E."/>
            <person name="Henrissat B."/>
            <person name="Wiebenga A."/>
            <person name="Lubbers R.J."/>
            <person name="Gomes A.C."/>
            <person name="Macurrencykelacurrency M.R."/>
            <person name="Stajich J."/>
            <person name="Grigoriev I.V."/>
            <person name="Mortensen U.H."/>
            <person name="De Vries R.P."/>
            <person name="Baker S.E."/>
            <person name="Andersen M.R."/>
        </authorList>
    </citation>
    <scope>NUCLEOTIDE SEQUENCE [LARGE SCALE GENOMIC DNA]</scope>
    <source>
        <strain evidence="7 8">CBS 449.75</strain>
    </source>
</reference>
<dbReference type="InterPro" id="IPR001138">
    <property type="entry name" value="Zn2Cys6_DnaBD"/>
</dbReference>
<dbReference type="SMART" id="SM00906">
    <property type="entry name" value="Fungal_trans"/>
    <property type="match status" value="1"/>
</dbReference>
<dbReference type="InterPro" id="IPR029017">
    <property type="entry name" value="Enolase-like_N"/>
</dbReference>
<evidence type="ECO:0000313" key="8">
    <source>
        <dbReference type="Proteomes" id="UP001610432"/>
    </source>
</evidence>
<evidence type="ECO:0000256" key="2">
    <source>
        <dbReference type="ARBA" id="ARBA00023015"/>
    </source>
</evidence>
<dbReference type="InterPro" id="IPR036849">
    <property type="entry name" value="Enolase-like_C_sf"/>
</dbReference>
<keyword evidence="8" id="KW-1185">Reference proteome</keyword>
<dbReference type="Gene3D" id="3.30.390.10">
    <property type="entry name" value="Enolase-like, N-terminal domain"/>
    <property type="match status" value="1"/>
</dbReference>
<evidence type="ECO:0000256" key="5">
    <source>
        <dbReference type="SAM" id="MobiDB-lite"/>
    </source>
</evidence>
<dbReference type="GeneID" id="98148039"/>
<protein>
    <submittedName>
        <fullName evidence="7">Fungal-specific transcription factor domain-containing protein</fullName>
    </submittedName>
</protein>
<dbReference type="CDD" id="cd00067">
    <property type="entry name" value="GAL4"/>
    <property type="match status" value="1"/>
</dbReference>
<feature type="region of interest" description="Disordered" evidence="5">
    <location>
        <begin position="43"/>
        <end position="74"/>
    </location>
</feature>
<dbReference type="Pfam" id="PF04082">
    <property type="entry name" value="Fungal_trans"/>
    <property type="match status" value="1"/>
</dbReference>
<comment type="cofactor">
    <cofactor evidence="1">
        <name>Mg(2+)</name>
        <dbReference type="ChEBI" id="CHEBI:18420"/>
    </cofactor>
</comment>
<feature type="compositionally biased region" description="Polar residues" evidence="5">
    <location>
        <begin position="53"/>
        <end position="62"/>
    </location>
</feature>
<gene>
    <name evidence="7" type="ORF">BJX67DRAFT_381139</name>
</gene>
<evidence type="ECO:0000256" key="4">
    <source>
        <dbReference type="ARBA" id="ARBA00023242"/>
    </source>
</evidence>
<name>A0ABR4LSB7_9EURO</name>
<dbReference type="CDD" id="cd12148">
    <property type="entry name" value="fungal_TF_MHR"/>
    <property type="match status" value="1"/>
</dbReference>
<dbReference type="PROSITE" id="PS00463">
    <property type="entry name" value="ZN2_CY6_FUNGAL_1"/>
    <property type="match status" value="1"/>
</dbReference>
<sequence length="732" mass="82710">MKASKRSRPCGNCRQRKRRCVVEPGQTVCVLCRLYGTDGCTFDGQPVERPTKQTKTTSSPNLSEAAIRPSEQTSRAVGVIEDDDTPRGSSLLQNNLGLQQHQFSRYNGLSGPWTPFLLDYCQFDGRDEYTFPSGSTIRRVSGDTSFSLQKYSGTQLRSDEIELLDQIERAVTPHGPRLVKLYLRIVHPSVFLEKYERSHREFSPACLGGVYLLALDWWNWDPFLSTQERPNMDLLEGFVRKGLQDVLSRPKLSALQGGMLLLQHRPFGEDTWALSAQLVATMQELGVHIDCDGWRIPAWEKSLRKRLAWSIYIVDKWMALIHGRPSHIVDELDWGVEPLADEDFPETADNEGLDEGSREIEAGRLSFQMLISLSQIVNEILRAFYSARAIKTTRKVQNLLQVAKPIQMKLREWRQGLPRSLSLEFAKAREKSPIGSLHLAYYAVEISLHKAIILGLQGSSCDPSIVTVCREAARERAVTSIEFVKSLKPEHIQSFWHFASSMNLVYIGIFTAVLYLTSQSIEETDFYKKCLDEYRWNLRVMSRAANFVDFAVRRLDTSLLHLDRLSTHDIVRNNYQNAVVAGNVRHQQSQTQSTSSLLLDLDGWQPSPGMSVPGPEDTGFEHQGFMAILDAVEADPHLSNYRVSPESLETTGRVDFYATANFSIQEIGIGMHYNNTREDTTSCIANPEVPTVQGGHFNVLSAPGLGIKVDEEQVQQLSKSAKPWPTSELRKW</sequence>
<feature type="domain" description="Zn(2)-C6 fungal-type" evidence="6">
    <location>
        <begin position="9"/>
        <end position="40"/>
    </location>
</feature>
<keyword evidence="2" id="KW-0805">Transcription regulation</keyword>
<evidence type="ECO:0000256" key="3">
    <source>
        <dbReference type="ARBA" id="ARBA00023163"/>
    </source>
</evidence>
<evidence type="ECO:0000256" key="1">
    <source>
        <dbReference type="ARBA" id="ARBA00001946"/>
    </source>
</evidence>
<evidence type="ECO:0000313" key="7">
    <source>
        <dbReference type="EMBL" id="KAL2867438.1"/>
    </source>
</evidence>
<accession>A0ABR4LSB7</accession>
<evidence type="ECO:0000259" key="6">
    <source>
        <dbReference type="PROSITE" id="PS00463"/>
    </source>
</evidence>
<comment type="caution">
    <text evidence="7">The sequence shown here is derived from an EMBL/GenBank/DDBJ whole genome shotgun (WGS) entry which is preliminary data.</text>
</comment>
<dbReference type="InterPro" id="IPR007219">
    <property type="entry name" value="XnlR_reg_dom"/>
</dbReference>
<dbReference type="EMBL" id="JBFXLQ010000019">
    <property type="protein sequence ID" value="KAL2867438.1"/>
    <property type="molecule type" value="Genomic_DNA"/>
</dbReference>
<organism evidence="7 8">
    <name type="scientific">Aspergillus lucknowensis</name>
    <dbReference type="NCBI Taxonomy" id="176173"/>
    <lineage>
        <taxon>Eukaryota</taxon>
        <taxon>Fungi</taxon>
        <taxon>Dikarya</taxon>
        <taxon>Ascomycota</taxon>
        <taxon>Pezizomycotina</taxon>
        <taxon>Eurotiomycetes</taxon>
        <taxon>Eurotiomycetidae</taxon>
        <taxon>Eurotiales</taxon>
        <taxon>Aspergillaceae</taxon>
        <taxon>Aspergillus</taxon>
        <taxon>Aspergillus subgen. Nidulantes</taxon>
    </lineage>
</organism>
<dbReference type="PANTHER" id="PTHR31668">
    <property type="entry name" value="GLUCOSE TRANSPORT TRANSCRIPTION REGULATOR RGT1-RELATED-RELATED"/>
    <property type="match status" value="1"/>
</dbReference>
<keyword evidence="4" id="KW-0539">Nucleus</keyword>
<dbReference type="Gene3D" id="3.20.20.120">
    <property type="entry name" value="Enolase-like C-terminal domain"/>
    <property type="match status" value="1"/>
</dbReference>
<dbReference type="RefSeq" id="XP_070886417.1">
    <property type="nucleotide sequence ID" value="XM_071032967.1"/>
</dbReference>
<dbReference type="SMART" id="SM00066">
    <property type="entry name" value="GAL4"/>
    <property type="match status" value="1"/>
</dbReference>
<dbReference type="Proteomes" id="UP001610432">
    <property type="component" value="Unassembled WGS sequence"/>
</dbReference>
<proteinExistence type="predicted"/>
<dbReference type="InterPro" id="IPR050797">
    <property type="entry name" value="Carb_Metab_Trans_Reg"/>
</dbReference>
<dbReference type="PANTHER" id="PTHR31668:SF4">
    <property type="entry name" value="TRANSCRIPTIONAL ACTIVATOR PROTEIN DAL81"/>
    <property type="match status" value="1"/>
</dbReference>